<keyword evidence="4" id="KW-0804">Transcription</keyword>
<evidence type="ECO:0000313" key="7">
    <source>
        <dbReference type="Proteomes" id="UP000179284"/>
    </source>
</evidence>
<name>A0A1D9P2G3_9FIRM</name>
<dbReference type="KEGG" id="bhu:bhn_I1668"/>
<sequence>MSENKFKDITDEQLILRIHDGEEPDAIDYCMNKYKNLVKKKAGSMYILGADRDDLIQEGMIGLFKAIRDYDIGRDASFMTFADLCISRQMYSAIQASARKKHAPLNSYISLYSNREGDEDDTGLLENVLESDSSNIPEQQIIDKENLMALEDAIDKELSSLEKQVLDLYITGMSVKKISAVLGRDEKSTDNAMQRIRHKLKKYLNRK</sequence>
<dbReference type="InterPro" id="IPR016371">
    <property type="entry name" value="RNA_pol_sigma-H_factor"/>
</dbReference>
<evidence type="ECO:0000313" key="6">
    <source>
        <dbReference type="EMBL" id="AOZ96701.1"/>
    </source>
</evidence>
<dbReference type="InterPro" id="IPR036388">
    <property type="entry name" value="WH-like_DNA-bd_sf"/>
</dbReference>
<dbReference type="EMBL" id="CP017831">
    <property type="protein sequence ID" value="AOZ96701.1"/>
    <property type="molecule type" value="Genomic_DNA"/>
</dbReference>
<keyword evidence="3" id="KW-0238">DNA-binding</keyword>
<evidence type="ECO:0000256" key="4">
    <source>
        <dbReference type="ARBA" id="ARBA00023163"/>
    </source>
</evidence>
<dbReference type="InterPro" id="IPR013325">
    <property type="entry name" value="RNA_pol_sigma_r2"/>
</dbReference>
<dbReference type="InterPro" id="IPR014284">
    <property type="entry name" value="RNA_pol_sigma-70_dom"/>
</dbReference>
<dbReference type="SUPFAM" id="SSF88659">
    <property type="entry name" value="Sigma3 and sigma4 domains of RNA polymerase sigma factors"/>
    <property type="match status" value="1"/>
</dbReference>
<dbReference type="InterPro" id="IPR007627">
    <property type="entry name" value="RNA_pol_sigma70_r2"/>
</dbReference>
<keyword evidence="1" id="KW-0805">Transcription regulation</keyword>
<evidence type="ECO:0000259" key="5">
    <source>
        <dbReference type="PROSITE" id="PS00715"/>
    </source>
</evidence>
<dbReference type="NCBIfam" id="TIGR02937">
    <property type="entry name" value="sigma70-ECF"/>
    <property type="match status" value="1"/>
</dbReference>
<dbReference type="GO" id="GO:0003677">
    <property type="term" value="F:DNA binding"/>
    <property type="evidence" value="ECO:0007669"/>
    <property type="project" value="UniProtKB-KW"/>
</dbReference>
<feature type="domain" description="RNA polymerase sigma-70" evidence="5">
    <location>
        <begin position="54"/>
        <end position="67"/>
    </location>
</feature>
<dbReference type="GO" id="GO:0016987">
    <property type="term" value="F:sigma factor activity"/>
    <property type="evidence" value="ECO:0007669"/>
    <property type="project" value="UniProtKB-KW"/>
</dbReference>
<evidence type="ECO:0000256" key="2">
    <source>
        <dbReference type="ARBA" id="ARBA00023082"/>
    </source>
</evidence>
<dbReference type="NCBIfam" id="NF006148">
    <property type="entry name" value="PRK08295.1-5"/>
    <property type="match status" value="1"/>
</dbReference>
<dbReference type="Gene3D" id="1.10.10.10">
    <property type="entry name" value="Winged helix-like DNA-binding domain superfamily/Winged helix DNA-binding domain"/>
    <property type="match status" value="1"/>
</dbReference>
<accession>A0A1D9P2G3</accession>
<dbReference type="PROSITE" id="PS00715">
    <property type="entry name" value="SIGMA70_1"/>
    <property type="match status" value="1"/>
</dbReference>
<dbReference type="PANTHER" id="PTHR30385:SF1">
    <property type="entry name" value="RNA POLYMERASE SIGMA-H FACTOR"/>
    <property type="match status" value="1"/>
</dbReference>
<dbReference type="PANTHER" id="PTHR30385">
    <property type="entry name" value="SIGMA FACTOR F FLAGELLAR"/>
    <property type="match status" value="1"/>
</dbReference>
<dbReference type="AlphaFoldDB" id="A0A1D9P2G3"/>
<dbReference type="InterPro" id="IPR013324">
    <property type="entry name" value="RNA_pol_sigma_r3/r4-like"/>
</dbReference>
<dbReference type="SUPFAM" id="SSF88946">
    <property type="entry name" value="Sigma2 domain of RNA polymerase sigma factors"/>
    <property type="match status" value="1"/>
</dbReference>
<protein>
    <submittedName>
        <fullName evidence="6">RNA polymerase sigma-H factor</fullName>
    </submittedName>
</protein>
<dbReference type="PIRSF" id="PIRSF002939">
    <property type="entry name" value="RNA_polymerase_sigma-H_factor"/>
    <property type="match status" value="1"/>
</dbReference>
<evidence type="ECO:0000256" key="3">
    <source>
        <dbReference type="ARBA" id="ARBA00023125"/>
    </source>
</evidence>
<reference evidence="7" key="1">
    <citation type="submission" date="2016-10" db="EMBL/GenBank/DDBJ databases">
        <title>The complete genome sequence of the rumen bacterium Butyrivibrio hungatei MB2003.</title>
        <authorList>
            <person name="Palevich N."/>
            <person name="Kelly W.J."/>
            <person name="Leahy S.C."/>
            <person name="Altermann E."/>
            <person name="Rakonjac J."/>
            <person name="Attwood G.T."/>
        </authorList>
    </citation>
    <scope>NUCLEOTIDE SEQUENCE [LARGE SCALE GENOMIC DNA]</scope>
    <source>
        <strain evidence="7">MB2003</strain>
    </source>
</reference>
<dbReference type="OrthoDB" id="9783788at2"/>
<dbReference type="Gene3D" id="1.20.120.1810">
    <property type="match status" value="1"/>
</dbReference>
<dbReference type="Pfam" id="PF04542">
    <property type="entry name" value="Sigma70_r2"/>
    <property type="match status" value="1"/>
</dbReference>
<dbReference type="Proteomes" id="UP000179284">
    <property type="component" value="Chromosome I"/>
</dbReference>
<organism evidence="6 7">
    <name type="scientific">Butyrivibrio hungatei</name>
    <dbReference type="NCBI Taxonomy" id="185008"/>
    <lineage>
        <taxon>Bacteria</taxon>
        <taxon>Bacillati</taxon>
        <taxon>Bacillota</taxon>
        <taxon>Clostridia</taxon>
        <taxon>Lachnospirales</taxon>
        <taxon>Lachnospiraceae</taxon>
        <taxon>Butyrivibrio</taxon>
    </lineage>
</organism>
<dbReference type="RefSeq" id="WP_071176366.1">
    <property type="nucleotide sequence ID" value="NZ_CP017831.1"/>
</dbReference>
<dbReference type="GO" id="GO:0006352">
    <property type="term" value="P:DNA-templated transcription initiation"/>
    <property type="evidence" value="ECO:0007669"/>
    <property type="project" value="InterPro"/>
</dbReference>
<evidence type="ECO:0000256" key="1">
    <source>
        <dbReference type="ARBA" id="ARBA00023015"/>
    </source>
</evidence>
<keyword evidence="2" id="KW-0731">Sigma factor</keyword>
<dbReference type="InterPro" id="IPR000943">
    <property type="entry name" value="RNA_pol_sigma70"/>
</dbReference>
<gene>
    <name evidence="6" type="ORF">bhn_I1668</name>
</gene>
<keyword evidence="7" id="KW-1185">Reference proteome</keyword>
<proteinExistence type="predicted"/>